<dbReference type="InterPro" id="IPR003425">
    <property type="entry name" value="CCB3/YggT"/>
</dbReference>
<accession>A0AA38GIM9</accession>
<dbReference type="PANTHER" id="PTHR33219:SF14">
    <property type="entry name" value="PROTEIN COFACTOR ASSEMBLY OF COMPLEX C SUBUNIT B CCB3, CHLOROPLASTIC-RELATED"/>
    <property type="match status" value="1"/>
</dbReference>
<evidence type="ECO:0000313" key="2">
    <source>
        <dbReference type="EMBL" id="KAH9323701.1"/>
    </source>
</evidence>
<sequence>CKQLLRDCTVRNMPRLLPCNKNHIKIRHLVRGWSFVSNSFKETEKGTMKNNKVKSVSFQTMVILLAVGIVHSGLFFSDMASAITLFGVDEIVGGIHGIMLGNLDPSTTKIAINVLGPLFSAFSILFVARIVMSWYPKLPVGKFPYVIAYAPTEPILSPTRKVIPPVGGVDVSPVVWFAIVSFLNEILLGQQGLLVLITQQNV</sequence>
<keyword evidence="1" id="KW-0472">Membrane</keyword>
<comment type="caution">
    <text evidence="2">The sequence shown here is derived from an EMBL/GenBank/DDBJ whole genome shotgun (WGS) entry which is preliminary data.</text>
</comment>
<dbReference type="GO" id="GO:0009535">
    <property type="term" value="C:chloroplast thylakoid membrane"/>
    <property type="evidence" value="ECO:0007669"/>
    <property type="project" value="TreeGrafter"/>
</dbReference>
<evidence type="ECO:0000313" key="3">
    <source>
        <dbReference type="Proteomes" id="UP000824469"/>
    </source>
</evidence>
<keyword evidence="1" id="KW-1133">Transmembrane helix</keyword>
<dbReference type="Proteomes" id="UP000824469">
    <property type="component" value="Unassembled WGS sequence"/>
</dbReference>
<dbReference type="PANTHER" id="PTHR33219">
    <property type="entry name" value="YLMG HOMOLOG PROTEIN 2, CHLOROPLASTIC"/>
    <property type="match status" value="1"/>
</dbReference>
<dbReference type="AlphaFoldDB" id="A0AA38GIM9"/>
<dbReference type="EMBL" id="JAHRHJ020000003">
    <property type="protein sequence ID" value="KAH9323701.1"/>
    <property type="molecule type" value="Genomic_DNA"/>
</dbReference>
<feature type="transmembrane region" description="Helical" evidence="1">
    <location>
        <begin position="174"/>
        <end position="197"/>
    </location>
</feature>
<protein>
    <submittedName>
        <fullName evidence="2">Uncharacterized protein</fullName>
    </submittedName>
</protein>
<keyword evidence="3" id="KW-1185">Reference proteome</keyword>
<feature type="non-terminal residue" evidence="2">
    <location>
        <position position="1"/>
    </location>
</feature>
<name>A0AA38GIM9_TAXCH</name>
<evidence type="ECO:0000256" key="1">
    <source>
        <dbReference type="SAM" id="Phobius"/>
    </source>
</evidence>
<feature type="transmembrane region" description="Helical" evidence="1">
    <location>
        <begin position="110"/>
        <end position="135"/>
    </location>
</feature>
<feature type="transmembrane region" description="Helical" evidence="1">
    <location>
        <begin position="82"/>
        <end position="103"/>
    </location>
</feature>
<reference evidence="2 3" key="1">
    <citation type="journal article" date="2021" name="Nat. Plants">
        <title>The Taxus genome provides insights into paclitaxel biosynthesis.</title>
        <authorList>
            <person name="Xiong X."/>
            <person name="Gou J."/>
            <person name="Liao Q."/>
            <person name="Li Y."/>
            <person name="Zhou Q."/>
            <person name="Bi G."/>
            <person name="Li C."/>
            <person name="Du R."/>
            <person name="Wang X."/>
            <person name="Sun T."/>
            <person name="Guo L."/>
            <person name="Liang H."/>
            <person name="Lu P."/>
            <person name="Wu Y."/>
            <person name="Zhang Z."/>
            <person name="Ro D.K."/>
            <person name="Shang Y."/>
            <person name="Huang S."/>
            <person name="Yan J."/>
        </authorList>
    </citation>
    <scope>NUCLEOTIDE SEQUENCE [LARGE SCALE GENOMIC DNA]</scope>
    <source>
        <strain evidence="2">Ta-2019</strain>
    </source>
</reference>
<feature type="transmembrane region" description="Helical" evidence="1">
    <location>
        <begin position="56"/>
        <end position="76"/>
    </location>
</feature>
<gene>
    <name evidence="2" type="ORF">KI387_018340</name>
</gene>
<dbReference type="Pfam" id="PF02325">
    <property type="entry name" value="CCB3_YggT"/>
    <property type="match status" value="1"/>
</dbReference>
<keyword evidence="1" id="KW-0812">Transmembrane</keyword>
<organism evidence="2 3">
    <name type="scientific">Taxus chinensis</name>
    <name type="common">Chinese yew</name>
    <name type="synonym">Taxus wallichiana var. chinensis</name>
    <dbReference type="NCBI Taxonomy" id="29808"/>
    <lineage>
        <taxon>Eukaryota</taxon>
        <taxon>Viridiplantae</taxon>
        <taxon>Streptophyta</taxon>
        <taxon>Embryophyta</taxon>
        <taxon>Tracheophyta</taxon>
        <taxon>Spermatophyta</taxon>
        <taxon>Pinopsida</taxon>
        <taxon>Pinidae</taxon>
        <taxon>Conifers II</taxon>
        <taxon>Cupressales</taxon>
        <taxon>Taxaceae</taxon>
        <taxon>Taxus</taxon>
    </lineage>
</organism>
<dbReference type="OMA" id="WSIARHR"/>
<proteinExistence type="predicted"/>